<sequence length="361" mass="42100">MVKSTKVWTVPLGEQVNKTIPPAKLTVAMLISKIFGIFPFNELSELSTFWFVEAIVIRIIELIMVSISFYFCIQLIIQDRVKTLYLLLFVNTCTLFTTNLHLVSFYRNRKKWQIIVYSNKSHYHRKSDIYFYIDLIRIIIQFLINFSLFRLNKHYDFLTIRMCLHYAGFIDSIVINNFCGKLEILTKQMRTIDREIIKAKYFKVIIPTKLKQLAKRQNYLIDLAQNINNIFAIQNLIIYSRSIIGFICVTYEVIRISATLNIQSKQSFTSGVLEVLSYFGNILSTVYFCEQFSEEVENVHQQLFSTINKNLGTDINEEIHLHCVMNRNVKFTAGGCFNLDYALVVSVIGTTITYIVILLQL</sequence>
<evidence type="ECO:0000256" key="3">
    <source>
        <dbReference type="ARBA" id="ARBA00022692"/>
    </source>
</evidence>
<keyword evidence="5 6" id="KW-0472">Membrane</keyword>
<dbReference type="OMA" id="CEQFSEE"/>
<dbReference type="GO" id="GO:0007165">
    <property type="term" value="P:signal transduction"/>
    <property type="evidence" value="ECO:0007669"/>
    <property type="project" value="UniProtKB-KW"/>
</dbReference>
<evidence type="ECO:0000256" key="1">
    <source>
        <dbReference type="ARBA" id="ARBA00004651"/>
    </source>
</evidence>
<dbReference type="EMBL" id="ACPB03022804">
    <property type="status" value="NOT_ANNOTATED_CDS"/>
    <property type="molecule type" value="Genomic_DNA"/>
</dbReference>
<dbReference type="InParanoid" id="T1HDL2"/>
<keyword evidence="3 6" id="KW-0812">Transmembrane</keyword>
<organism evidence="7 8">
    <name type="scientific">Rhodnius prolixus</name>
    <name type="common">Triatomid bug</name>
    <dbReference type="NCBI Taxonomy" id="13249"/>
    <lineage>
        <taxon>Eukaryota</taxon>
        <taxon>Metazoa</taxon>
        <taxon>Ecdysozoa</taxon>
        <taxon>Arthropoda</taxon>
        <taxon>Hexapoda</taxon>
        <taxon>Insecta</taxon>
        <taxon>Pterygota</taxon>
        <taxon>Neoptera</taxon>
        <taxon>Paraneoptera</taxon>
        <taxon>Hemiptera</taxon>
        <taxon>Heteroptera</taxon>
        <taxon>Panheteroptera</taxon>
        <taxon>Cimicomorpha</taxon>
        <taxon>Reduviidae</taxon>
        <taxon>Triatominae</taxon>
        <taxon>Rhodnius</taxon>
    </lineage>
</organism>
<protein>
    <recommendedName>
        <fullName evidence="6">Gustatory receptor</fullName>
    </recommendedName>
</protein>
<evidence type="ECO:0000313" key="7">
    <source>
        <dbReference type="EnsemblMetazoa" id="RPRC002133-PA"/>
    </source>
</evidence>
<keyword evidence="2 6" id="KW-1003">Cell membrane</keyword>
<dbReference type="VEuPathDB" id="VectorBase:RPRC002133"/>
<keyword evidence="6" id="KW-0807">Transducer</keyword>
<evidence type="ECO:0000313" key="8">
    <source>
        <dbReference type="Proteomes" id="UP000015103"/>
    </source>
</evidence>
<feature type="transmembrane region" description="Helical" evidence="6">
    <location>
        <begin position="20"/>
        <end position="38"/>
    </location>
</feature>
<feature type="transmembrane region" description="Helical" evidence="6">
    <location>
        <begin position="129"/>
        <end position="149"/>
    </location>
</feature>
<feature type="transmembrane region" description="Helical" evidence="6">
    <location>
        <begin position="83"/>
        <end position="108"/>
    </location>
</feature>
<comment type="subcellular location">
    <subcellularLocation>
        <location evidence="1 6">Cell membrane</location>
        <topology evidence="1 6">Multi-pass membrane protein</topology>
    </subcellularLocation>
</comment>
<keyword evidence="4 6" id="KW-1133">Transmembrane helix</keyword>
<comment type="similarity">
    <text evidence="6">Belongs to the insect chemoreceptor superfamily. Gustatory receptor (GR) family.</text>
</comment>
<evidence type="ECO:0000256" key="2">
    <source>
        <dbReference type="ARBA" id="ARBA00022475"/>
    </source>
</evidence>
<feature type="transmembrane region" description="Helical" evidence="6">
    <location>
        <begin position="341"/>
        <end position="359"/>
    </location>
</feature>
<dbReference type="GO" id="GO:0005886">
    <property type="term" value="C:plasma membrane"/>
    <property type="evidence" value="ECO:0007669"/>
    <property type="project" value="UniProtKB-SubCell"/>
</dbReference>
<dbReference type="InterPro" id="IPR013604">
    <property type="entry name" value="7TM_chemorcpt"/>
</dbReference>
<dbReference type="EnsemblMetazoa" id="RPRC002133-RA">
    <property type="protein sequence ID" value="RPRC002133-PA"/>
    <property type="gene ID" value="RPRC002133"/>
</dbReference>
<dbReference type="Pfam" id="PF08395">
    <property type="entry name" value="7tm_7"/>
    <property type="match status" value="1"/>
</dbReference>
<evidence type="ECO:0000256" key="5">
    <source>
        <dbReference type="ARBA" id="ARBA00023136"/>
    </source>
</evidence>
<dbReference type="GO" id="GO:0050909">
    <property type="term" value="P:sensory perception of taste"/>
    <property type="evidence" value="ECO:0007669"/>
    <property type="project" value="InterPro"/>
</dbReference>
<dbReference type="HOGENOM" id="CLU_850771_0_0_1"/>
<evidence type="ECO:0000256" key="6">
    <source>
        <dbReference type="RuleBase" id="RU363108"/>
    </source>
</evidence>
<keyword evidence="6" id="KW-0675">Receptor</keyword>
<evidence type="ECO:0000256" key="4">
    <source>
        <dbReference type="ARBA" id="ARBA00022989"/>
    </source>
</evidence>
<dbReference type="AlphaFoldDB" id="T1HDL2"/>
<reference evidence="7" key="1">
    <citation type="submission" date="2015-05" db="UniProtKB">
        <authorList>
            <consortium name="EnsemblMetazoa"/>
        </authorList>
    </citation>
    <scope>IDENTIFICATION</scope>
</reference>
<accession>T1HDL2</accession>
<name>T1HDL2_RHOPR</name>
<comment type="caution">
    <text evidence="6">Lacks conserved residue(s) required for the propagation of feature annotation.</text>
</comment>
<proteinExistence type="inferred from homology"/>
<feature type="transmembrane region" description="Helical" evidence="6">
    <location>
        <begin position="50"/>
        <end position="77"/>
    </location>
</feature>
<comment type="function">
    <text evidence="6">Gustatory receptor which mediates acceptance or avoidance behavior, depending on its substrates.</text>
</comment>
<keyword evidence="8" id="KW-1185">Reference proteome</keyword>
<dbReference type="Proteomes" id="UP000015103">
    <property type="component" value="Unassembled WGS sequence"/>
</dbReference>